<dbReference type="RefSeq" id="WP_135657257.1">
    <property type="nucleotide sequence ID" value="NZ_SRMQ01000001.1"/>
</dbReference>
<sequence length="304" mass="34612">MKLGVTNEELMTRYAEGDCSAQDALCEQNRGLIHDRAERIAFLYNCYRFNDRGNPTAYTIELLSDLESEGMAAFIECTCGGGYIPSKGMLTTYAVPFIDGAMRRYLESSMGTLAIDRGSMTLVRKAQELYHVQRMTVDEIASELNIPLWLAAKHIKYATHFLSVYDLAHHDDDDDSGDYGDDVYDYIAEQTTLDPPDTALRKKFRHEYLQGLFQKLSKKEQDILGKCYGVFGYARAPLDEIAMYHFMKTDGVEKARVRALGKLQKLMREYPNPYALAEATVHRAVREYDADEDYSTPQGAWYEA</sequence>
<reference evidence="1 2" key="1">
    <citation type="submission" date="2019-04" db="EMBL/GenBank/DDBJ databases">
        <authorList>
            <person name="Poehlein A."/>
            <person name="Bengelsdorf F.R."/>
            <person name="Duerre P."/>
            <person name="Daniel R."/>
        </authorList>
    </citation>
    <scope>NUCLEOTIDE SEQUENCE [LARGE SCALE GENOMIC DNA]</scope>
    <source>
        <strain evidence="1 2">BS-1</strain>
    </source>
</reference>
<dbReference type="Proteomes" id="UP000297714">
    <property type="component" value="Unassembled WGS sequence"/>
</dbReference>
<gene>
    <name evidence="1" type="primary">rpoS</name>
    <name evidence="1" type="ORF">CAGA_04520</name>
</gene>
<dbReference type="EMBL" id="SRMQ01000001">
    <property type="protein sequence ID" value="TGJ78040.1"/>
    <property type="molecule type" value="Genomic_DNA"/>
</dbReference>
<evidence type="ECO:0000313" key="2">
    <source>
        <dbReference type="Proteomes" id="UP000297714"/>
    </source>
</evidence>
<dbReference type="AlphaFoldDB" id="A0A4Z0YGJ9"/>
<dbReference type="Gene3D" id="1.20.140.160">
    <property type="match status" value="1"/>
</dbReference>
<accession>A0A4Z0YGJ9</accession>
<organism evidence="1 2">
    <name type="scientific">Caproiciproducens galactitolivorans</name>
    <dbReference type="NCBI Taxonomy" id="642589"/>
    <lineage>
        <taxon>Bacteria</taxon>
        <taxon>Bacillati</taxon>
        <taxon>Bacillota</taxon>
        <taxon>Clostridia</taxon>
        <taxon>Eubacteriales</taxon>
        <taxon>Acutalibacteraceae</taxon>
        <taxon>Caproiciproducens</taxon>
    </lineage>
</organism>
<protein>
    <submittedName>
        <fullName evidence="1">RNA polymerase sigma factor RpoS</fullName>
    </submittedName>
</protein>
<proteinExistence type="predicted"/>
<name>A0A4Z0YGJ9_9FIRM</name>
<dbReference type="SUPFAM" id="SSF88659">
    <property type="entry name" value="Sigma3 and sigma4 domains of RNA polymerase sigma factors"/>
    <property type="match status" value="1"/>
</dbReference>
<evidence type="ECO:0000313" key="1">
    <source>
        <dbReference type="EMBL" id="TGJ78040.1"/>
    </source>
</evidence>
<keyword evidence="2" id="KW-1185">Reference proteome</keyword>
<dbReference type="InterPro" id="IPR013324">
    <property type="entry name" value="RNA_pol_sigma_r3/r4-like"/>
</dbReference>
<comment type="caution">
    <text evidence="1">The sequence shown here is derived from an EMBL/GenBank/DDBJ whole genome shotgun (WGS) entry which is preliminary data.</text>
</comment>
<dbReference type="OrthoDB" id="1850777at2"/>